<organism evidence="1 2">
    <name type="scientific">Pararge aegeria aegeria</name>
    <dbReference type="NCBI Taxonomy" id="348720"/>
    <lineage>
        <taxon>Eukaryota</taxon>
        <taxon>Metazoa</taxon>
        <taxon>Ecdysozoa</taxon>
        <taxon>Arthropoda</taxon>
        <taxon>Hexapoda</taxon>
        <taxon>Insecta</taxon>
        <taxon>Pterygota</taxon>
        <taxon>Neoptera</taxon>
        <taxon>Endopterygota</taxon>
        <taxon>Lepidoptera</taxon>
        <taxon>Glossata</taxon>
        <taxon>Ditrysia</taxon>
        <taxon>Papilionoidea</taxon>
        <taxon>Nymphalidae</taxon>
        <taxon>Satyrinae</taxon>
        <taxon>Satyrini</taxon>
        <taxon>Parargina</taxon>
        <taxon>Pararge</taxon>
    </lineage>
</organism>
<feature type="non-terminal residue" evidence="1">
    <location>
        <position position="84"/>
    </location>
</feature>
<dbReference type="EMBL" id="CAKXAJ010023533">
    <property type="protein sequence ID" value="CAH2227862.1"/>
    <property type="molecule type" value="Genomic_DNA"/>
</dbReference>
<dbReference type="AlphaFoldDB" id="A0A8S4R2W6"/>
<keyword evidence="2" id="KW-1185">Reference proteome</keyword>
<sequence>MEWFERQDYTEQKPAINTALLKPQVRLFAARFVMTLRPVRKTDSTEKKMPRNSAVAIFQLCVNRDLELINQRWSKISDNMTKIQ</sequence>
<proteinExistence type="predicted"/>
<gene>
    <name evidence="1" type="primary">jg3958</name>
    <name evidence="1" type="ORF">PAEG_LOCUS8106</name>
</gene>
<reference evidence="1" key="1">
    <citation type="submission" date="2022-03" db="EMBL/GenBank/DDBJ databases">
        <authorList>
            <person name="Lindestad O."/>
        </authorList>
    </citation>
    <scope>NUCLEOTIDE SEQUENCE</scope>
</reference>
<evidence type="ECO:0000313" key="1">
    <source>
        <dbReference type="EMBL" id="CAH2227862.1"/>
    </source>
</evidence>
<evidence type="ECO:0000313" key="2">
    <source>
        <dbReference type="Proteomes" id="UP000838756"/>
    </source>
</evidence>
<dbReference type="Proteomes" id="UP000838756">
    <property type="component" value="Unassembled WGS sequence"/>
</dbReference>
<accession>A0A8S4R2W6</accession>
<name>A0A8S4R2W6_9NEOP</name>
<protein>
    <submittedName>
        <fullName evidence="1">Jg3958 protein</fullName>
    </submittedName>
</protein>
<comment type="caution">
    <text evidence="1">The sequence shown here is derived from an EMBL/GenBank/DDBJ whole genome shotgun (WGS) entry which is preliminary data.</text>
</comment>